<dbReference type="EMBL" id="LS483499">
    <property type="protein sequence ID" value="SQK72803.1"/>
    <property type="molecule type" value="Genomic_DNA"/>
</dbReference>
<gene>
    <name evidence="10" type="primary">mutS_2</name>
    <name evidence="10" type="ORF">NCTC11468_00928</name>
</gene>
<reference evidence="10 11" key="1">
    <citation type="submission" date="2018-06" db="EMBL/GenBank/DDBJ databases">
        <authorList>
            <consortium name="Pathogen Informatics"/>
            <person name="Doyle S."/>
        </authorList>
    </citation>
    <scope>NUCLEOTIDE SEQUENCE [LARGE SCALE GENOMIC DNA]</scope>
    <source>
        <strain evidence="10 11">NCTC11468</strain>
    </source>
</reference>
<comment type="similarity">
    <text evidence="1">Belongs to the DNA mismatch repair MutS family.</text>
</comment>
<evidence type="ECO:0000256" key="8">
    <source>
        <dbReference type="ARBA" id="ARBA00024647"/>
    </source>
</evidence>
<evidence type="ECO:0000313" key="11">
    <source>
        <dbReference type="Proteomes" id="UP000248758"/>
    </source>
</evidence>
<evidence type="ECO:0000313" key="10">
    <source>
        <dbReference type="EMBL" id="SQK72803.1"/>
    </source>
</evidence>
<dbReference type="InterPro" id="IPR016151">
    <property type="entry name" value="DNA_mismatch_repair_MutS_N"/>
</dbReference>
<evidence type="ECO:0000256" key="4">
    <source>
        <dbReference type="ARBA" id="ARBA00022763"/>
    </source>
</evidence>
<dbReference type="InterPro" id="IPR007695">
    <property type="entry name" value="DNA_mismatch_repair_MutS-lik_N"/>
</dbReference>
<proteinExistence type="inferred from homology"/>
<protein>
    <recommendedName>
        <fullName evidence="2">DNA mismatch repair protein MutS</fullName>
    </recommendedName>
</protein>
<dbReference type="GO" id="GO:0030983">
    <property type="term" value="F:mismatched DNA binding"/>
    <property type="evidence" value="ECO:0007669"/>
    <property type="project" value="InterPro"/>
</dbReference>
<dbReference type="KEGG" id="tpty:NCTC11468_00928"/>
<dbReference type="AlphaFoldDB" id="A0A2X5P379"/>
<evidence type="ECO:0000256" key="1">
    <source>
        <dbReference type="ARBA" id="ARBA00006271"/>
    </source>
</evidence>
<evidence type="ECO:0000259" key="9">
    <source>
        <dbReference type="Pfam" id="PF01624"/>
    </source>
</evidence>
<evidence type="ECO:0000256" key="5">
    <source>
        <dbReference type="ARBA" id="ARBA00022840"/>
    </source>
</evidence>
<dbReference type="Pfam" id="PF01624">
    <property type="entry name" value="MutS_I"/>
    <property type="match status" value="1"/>
</dbReference>
<feature type="domain" description="DNA mismatch repair protein MutS-like N-terminal" evidence="9">
    <location>
        <begin position="11"/>
        <end position="122"/>
    </location>
</feature>
<evidence type="ECO:0000256" key="7">
    <source>
        <dbReference type="ARBA" id="ARBA00023204"/>
    </source>
</evidence>
<keyword evidence="4" id="KW-0227">DNA damage</keyword>
<dbReference type="GO" id="GO:0005524">
    <property type="term" value="F:ATP binding"/>
    <property type="evidence" value="ECO:0007669"/>
    <property type="project" value="UniProtKB-KW"/>
</dbReference>
<evidence type="ECO:0000256" key="2">
    <source>
        <dbReference type="ARBA" id="ARBA00021982"/>
    </source>
</evidence>
<sequence>MSTIENLDSHTPMMQQYLRLKAEHPDILLFYRMGDFYELFFDDARKASQLLDISLTKRGASAGQPIPMAGVPYHAVEGYLAKLVQMGESVALCEQVGDPALSKGPVERKVVRIVTPGTISDEALLNERQDNLLAAVYESPKGTGSGMRRWISAPDAFC</sequence>
<comment type="function">
    <text evidence="8">This protein is involved in the repair of mismatches in DNA. It is possible that it carries out the mismatch recognition step. This protein has a weak ATPase activity.</text>
</comment>
<evidence type="ECO:0000256" key="6">
    <source>
        <dbReference type="ARBA" id="ARBA00023125"/>
    </source>
</evidence>
<organism evidence="10 11">
    <name type="scientific">Tatumella ptyseos</name>
    <dbReference type="NCBI Taxonomy" id="82987"/>
    <lineage>
        <taxon>Bacteria</taxon>
        <taxon>Pseudomonadati</taxon>
        <taxon>Pseudomonadota</taxon>
        <taxon>Gammaproteobacteria</taxon>
        <taxon>Enterobacterales</taxon>
        <taxon>Erwiniaceae</taxon>
        <taxon>Tatumella</taxon>
    </lineage>
</organism>
<keyword evidence="7" id="KW-0234">DNA repair</keyword>
<keyword evidence="6" id="KW-0238">DNA-binding</keyword>
<dbReference type="SUPFAM" id="SSF55271">
    <property type="entry name" value="DNA repair protein MutS, domain I"/>
    <property type="match status" value="1"/>
</dbReference>
<dbReference type="Gene3D" id="3.40.1170.10">
    <property type="entry name" value="DNA repair protein MutS, domain I"/>
    <property type="match status" value="1"/>
</dbReference>
<keyword evidence="5" id="KW-0067">ATP-binding</keyword>
<dbReference type="FunFam" id="3.40.1170.10:FF:000001">
    <property type="entry name" value="DNA mismatch repair protein MutS"/>
    <property type="match status" value="1"/>
</dbReference>
<keyword evidence="3" id="KW-0547">Nucleotide-binding</keyword>
<dbReference type="Proteomes" id="UP000248758">
    <property type="component" value="Chromosome 1"/>
</dbReference>
<dbReference type="GO" id="GO:0006298">
    <property type="term" value="P:mismatch repair"/>
    <property type="evidence" value="ECO:0007669"/>
    <property type="project" value="InterPro"/>
</dbReference>
<accession>A0A2X5P379</accession>
<name>A0A2X5P379_9GAMM</name>
<evidence type="ECO:0000256" key="3">
    <source>
        <dbReference type="ARBA" id="ARBA00022741"/>
    </source>
</evidence>